<comment type="catalytic activity">
    <reaction evidence="5">
        <text>a 2-deoxystreptamine antibiotic + acetyl-CoA = an N(3)-acetyl-2-deoxystreptamine antibiotic + CoA + H(+)</text>
        <dbReference type="Rhea" id="RHEA:12665"/>
        <dbReference type="ChEBI" id="CHEBI:15378"/>
        <dbReference type="ChEBI" id="CHEBI:57287"/>
        <dbReference type="ChEBI" id="CHEBI:57288"/>
        <dbReference type="ChEBI" id="CHEBI:57921"/>
        <dbReference type="ChEBI" id="CHEBI:77452"/>
        <dbReference type="EC" id="2.3.1.81"/>
    </reaction>
</comment>
<gene>
    <name evidence="7" type="ORF">MoryE10_21920</name>
</gene>
<feature type="domain" description="Carrier" evidence="6">
    <location>
        <begin position="3"/>
        <end position="79"/>
    </location>
</feature>
<protein>
    <recommendedName>
        <fullName evidence="2 5">Aminoglycoside N(3)-acetyltransferase</fullName>
        <ecNumber evidence="5">2.3.1.-</ecNumber>
    </recommendedName>
</protein>
<dbReference type="GO" id="GO:0046677">
    <property type="term" value="P:response to antibiotic"/>
    <property type="evidence" value="ECO:0007669"/>
    <property type="project" value="UniProtKB-KW"/>
</dbReference>
<sequence length="355" mass="39644">MKLDIDAVLRRLLAEVLGLPAGSALPAAPSMRDMVEWDSFTHIGLLQAVEETFGLRIAAEDIDRTLSLADLAGLIARHWDAMKPMENRMTVPKLEGLWESLWHGVTLPENAAIYVHSRSSGLLRVFPQDLGALMTKLRGEANARTVVFPAFPFADHGYADYLRKRPPFSVADTPPRTGLLTALAMDLPGAVRSAHPLLSEIAVGPLADHIVAAAHLAPEPFHADSPLRRLLQQDAYVVGLGVDIGTNAFIHYADDQVRDRLPFPIYQEKPLEFDLELATGAHERRAFIAYSPQALKRIKPQELRPYFHGWPDILSETSRDGVPFYRLRLAPFLQRCIDLAQQHLDRGQLPPWYPQ</sequence>
<dbReference type="Pfam" id="PF02522">
    <property type="entry name" value="Antibiotic_NAT"/>
    <property type="match status" value="1"/>
</dbReference>
<dbReference type="InterPro" id="IPR028345">
    <property type="entry name" value="Antibiotic_NAT-like"/>
</dbReference>
<dbReference type="InterPro" id="IPR036736">
    <property type="entry name" value="ACP-like_sf"/>
</dbReference>
<proteinExistence type="inferred from homology"/>
<dbReference type="AlphaFoldDB" id="A0A8D4VPW9"/>
<dbReference type="InterPro" id="IPR003679">
    <property type="entry name" value="Amioglycoside_AcTrfase"/>
</dbReference>
<evidence type="ECO:0000256" key="5">
    <source>
        <dbReference type="RuleBase" id="RU365031"/>
    </source>
</evidence>
<keyword evidence="4 5" id="KW-0012">Acyltransferase</keyword>
<evidence type="ECO:0000313" key="7">
    <source>
        <dbReference type="EMBL" id="BBL71586.1"/>
    </source>
</evidence>
<evidence type="ECO:0000256" key="2">
    <source>
        <dbReference type="ARBA" id="ARBA00012882"/>
    </source>
</evidence>
<evidence type="ECO:0000313" key="8">
    <source>
        <dbReference type="Proteomes" id="UP000824988"/>
    </source>
</evidence>
<dbReference type="Pfam" id="PF00550">
    <property type="entry name" value="PP-binding"/>
    <property type="match status" value="1"/>
</dbReference>
<dbReference type="RefSeq" id="WP_054773172.1">
    <property type="nucleotide sequence ID" value="NZ_AP019782.1"/>
</dbReference>
<organism evidence="7 8">
    <name type="scientific">Methylogaea oryzae</name>
    <dbReference type="NCBI Taxonomy" id="1295382"/>
    <lineage>
        <taxon>Bacteria</taxon>
        <taxon>Pseudomonadati</taxon>
        <taxon>Pseudomonadota</taxon>
        <taxon>Gammaproteobacteria</taxon>
        <taxon>Methylococcales</taxon>
        <taxon>Methylococcaceae</taxon>
        <taxon>Methylogaea</taxon>
    </lineage>
</organism>
<dbReference type="SUPFAM" id="SSF47336">
    <property type="entry name" value="ACP-like"/>
    <property type="match status" value="1"/>
</dbReference>
<dbReference type="EC" id="2.3.1.-" evidence="5"/>
<accession>A0A8D4VPW9</accession>
<dbReference type="InterPro" id="IPR009081">
    <property type="entry name" value="PP-bd_ACP"/>
</dbReference>
<name>A0A8D4VPW9_9GAMM</name>
<dbReference type="Proteomes" id="UP000824988">
    <property type="component" value="Chromosome"/>
</dbReference>
<keyword evidence="5" id="KW-0046">Antibiotic resistance</keyword>
<evidence type="ECO:0000256" key="1">
    <source>
        <dbReference type="ARBA" id="ARBA00006383"/>
    </source>
</evidence>
<dbReference type="EMBL" id="AP019782">
    <property type="protein sequence ID" value="BBL71586.1"/>
    <property type="molecule type" value="Genomic_DNA"/>
</dbReference>
<dbReference type="PANTHER" id="PTHR11104">
    <property type="entry name" value="AMINOGLYCOSIDE N3-ACETYLTRANSFERASE"/>
    <property type="match status" value="1"/>
</dbReference>
<dbReference type="SUPFAM" id="SSF110710">
    <property type="entry name" value="TTHA0583/YokD-like"/>
    <property type="match status" value="1"/>
</dbReference>
<keyword evidence="8" id="KW-1185">Reference proteome</keyword>
<comment type="similarity">
    <text evidence="1 5">Belongs to the antibiotic N-acetyltransferase family.</text>
</comment>
<dbReference type="Gene3D" id="1.10.1200.10">
    <property type="entry name" value="ACP-like"/>
    <property type="match status" value="1"/>
</dbReference>
<dbReference type="KEGG" id="moz:MoryE10_21920"/>
<dbReference type="PANTHER" id="PTHR11104:SF0">
    <property type="entry name" value="SPBETA PROPHAGE-DERIVED AMINOGLYCOSIDE N(3')-ACETYLTRANSFERASE-LIKE PROTEIN YOKD"/>
    <property type="match status" value="1"/>
</dbReference>
<dbReference type="PROSITE" id="PS50075">
    <property type="entry name" value="CARRIER"/>
    <property type="match status" value="1"/>
</dbReference>
<evidence type="ECO:0000256" key="3">
    <source>
        <dbReference type="ARBA" id="ARBA00022679"/>
    </source>
</evidence>
<evidence type="ECO:0000256" key="4">
    <source>
        <dbReference type="ARBA" id="ARBA00023315"/>
    </source>
</evidence>
<reference evidence="7" key="1">
    <citation type="submission" date="2019-06" db="EMBL/GenBank/DDBJ databases">
        <title>Complete genome sequence of Methylogaea oryzae strain JCM16910.</title>
        <authorList>
            <person name="Asakawa S."/>
        </authorList>
    </citation>
    <scope>NUCLEOTIDE SEQUENCE</scope>
    <source>
        <strain evidence="7">E10</strain>
    </source>
</reference>
<evidence type="ECO:0000259" key="6">
    <source>
        <dbReference type="PROSITE" id="PS50075"/>
    </source>
</evidence>
<keyword evidence="3 5" id="KW-0808">Transferase</keyword>
<dbReference type="GO" id="GO:0046353">
    <property type="term" value="F:aminoglycoside 3-N-acetyltransferase activity"/>
    <property type="evidence" value="ECO:0007669"/>
    <property type="project" value="UniProtKB-EC"/>
</dbReference>